<dbReference type="AlphaFoldDB" id="A0A1A6Y242"/>
<protein>
    <submittedName>
        <fullName evidence="3">Amino acid oxidase</fullName>
    </submittedName>
</protein>
<gene>
    <name evidence="3" type="ORF">A9K58_04650</name>
</gene>
<sequence>MDLKSGYPWWAIRNGLIQAFPPLEQDLRCEVLVVGGGITGALIADELSHHGHDVALIEQRDIGWGSTAASTALLQYEIDTHLLELAQRHGKDAAALAYRACADAIPALAEVARGLKEVDFRQMDSLYLASRRRDVPRLMAEGAARRDIGLDARWLGREALRERFGVDAGGALLTRQAARVDPYGLTYGLLRRVRRRGGQVHDRTVLHTLKPSARSVTAVTGAGASIRARHVVLAMGYANQRWLEQRVARNRSSYAFITDPLDALVLGRLQRTMVWESARPYLYLRATGDRRLLVGGLDDAIDIPARRDRRVHGKADRLMEQLLHWFPQLDPVPAFSWAGTFAETADGLPFFGAHGQWGRRVHFAMAYGGNGITYSMIGAQLLRARIERRKHALDGLFGFGRLP</sequence>
<name>A0A1A6Y242_STEMA</name>
<evidence type="ECO:0000256" key="1">
    <source>
        <dbReference type="ARBA" id="ARBA00023002"/>
    </source>
</evidence>
<dbReference type="InterPro" id="IPR036188">
    <property type="entry name" value="FAD/NAD-bd_sf"/>
</dbReference>
<dbReference type="PANTHER" id="PTHR13847">
    <property type="entry name" value="SARCOSINE DEHYDROGENASE-RELATED"/>
    <property type="match status" value="1"/>
</dbReference>
<organism evidence="3 4">
    <name type="scientific">Stenotrophomonas maltophilia</name>
    <name type="common">Pseudomonas maltophilia</name>
    <name type="synonym">Xanthomonas maltophilia</name>
    <dbReference type="NCBI Taxonomy" id="40324"/>
    <lineage>
        <taxon>Bacteria</taxon>
        <taxon>Pseudomonadati</taxon>
        <taxon>Pseudomonadota</taxon>
        <taxon>Gammaproteobacteria</taxon>
        <taxon>Lysobacterales</taxon>
        <taxon>Lysobacteraceae</taxon>
        <taxon>Stenotrophomonas</taxon>
        <taxon>Stenotrophomonas maltophilia group</taxon>
    </lineage>
</organism>
<dbReference type="Gene3D" id="3.30.9.10">
    <property type="entry name" value="D-Amino Acid Oxidase, subunit A, domain 2"/>
    <property type="match status" value="1"/>
</dbReference>
<accession>A0A1A6Y242</accession>
<reference evidence="3 4" key="1">
    <citation type="submission" date="2016-05" db="EMBL/GenBank/DDBJ databases">
        <title>Draft Genome Sequences of Stenotrophomonas maltophilia Strains Sm32COP, Sm41DVV, Sm46PAILV, SmF3, SmF22, SmSOFb1 and SmCVFa1, Isolated from Different Manures, in France.</title>
        <authorList>
            <person name="Nazaret S."/>
            <person name="Bodilis J."/>
        </authorList>
    </citation>
    <scope>NUCLEOTIDE SEQUENCE [LARGE SCALE GENOMIC DNA]</scope>
    <source>
        <strain evidence="3 4">Sm46PAILV</strain>
    </source>
</reference>
<keyword evidence="1" id="KW-0560">Oxidoreductase</keyword>
<feature type="domain" description="FAD dependent oxidoreductase" evidence="2">
    <location>
        <begin position="31"/>
        <end position="383"/>
    </location>
</feature>
<comment type="caution">
    <text evidence="3">The sequence shown here is derived from an EMBL/GenBank/DDBJ whole genome shotgun (WGS) entry which is preliminary data.</text>
</comment>
<dbReference type="EMBL" id="LYVJ01000003">
    <property type="protein sequence ID" value="OBU69025.1"/>
    <property type="molecule type" value="Genomic_DNA"/>
</dbReference>
<dbReference type="Gene3D" id="3.50.50.60">
    <property type="entry name" value="FAD/NAD(P)-binding domain"/>
    <property type="match status" value="1"/>
</dbReference>
<dbReference type="OrthoDB" id="311718at2"/>
<dbReference type="InterPro" id="IPR006076">
    <property type="entry name" value="FAD-dep_OxRdtase"/>
</dbReference>
<dbReference type="PANTHER" id="PTHR13847:SF201">
    <property type="entry name" value="PUTATIBE OXIDOREDUCTASE"/>
    <property type="match status" value="1"/>
</dbReference>
<dbReference type="Proteomes" id="UP000092256">
    <property type="component" value="Unassembled WGS sequence"/>
</dbReference>
<dbReference type="RefSeq" id="WP_065198233.1">
    <property type="nucleotide sequence ID" value="NZ_LYVJ01000003.1"/>
</dbReference>
<proteinExistence type="predicted"/>
<dbReference type="GO" id="GO:0005737">
    <property type="term" value="C:cytoplasm"/>
    <property type="evidence" value="ECO:0007669"/>
    <property type="project" value="TreeGrafter"/>
</dbReference>
<dbReference type="SUPFAM" id="SSF51905">
    <property type="entry name" value="FAD/NAD(P)-binding domain"/>
    <property type="match status" value="1"/>
</dbReference>
<dbReference type="Pfam" id="PF01266">
    <property type="entry name" value="DAO"/>
    <property type="match status" value="1"/>
</dbReference>
<evidence type="ECO:0000259" key="2">
    <source>
        <dbReference type="Pfam" id="PF01266"/>
    </source>
</evidence>
<evidence type="ECO:0000313" key="4">
    <source>
        <dbReference type="Proteomes" id="UP000092256"/>
    </source>
</evidence>
<dbReference type="GO" id="GO:0016491">
    <property type="term" value="F:oxidoreductase activity"/>
    <property type="evidence" value="ECO:0007669"/>
    <property type="project" value="UniProtKB-KW"/>
</dbReference>
<evidence type="ECO:0000313" key="3">
    <source>
        <dbReference type="EMBL" id="OBU69025.1"/>
    </source>
</evidence>